<dbReference type="RefSeq" id="WP_163122977.1">
    <property type="nucleotide sequence ID" value="NZ_JAJVKT010000037.1"/>
</dbReference>
<dbReference type="InterPro" id="IPR006860">
    <property type="entry name" value="FecR"/>
</dbReference>
<accession>A0A9Q3W8J5</accession>
<evidence type="ECO:0000313" key="3">
    <source>
        <dbReference type="EMBL" id="MCE7511044.1"/>
    </source>
</evidence>
<dbReference type="Gene3D" id="2.60.120.1440">
    <property type="match status" value="1"/>
</dbReference>
<name>A0A9Q3W8J5_9GAMM</name>
<evidence type="ECO:0000259" key="1">
    <source>
        <dbReference type="Pfam" id="PF04773"/>
    </source>
</evidence>
<dbReference type="GO" id="GO:0016989">
    <property type="term" value="F:sigma factor antagonist activity"/>
    <property type="evidence" value="ECO:0007669"/>
    <property type="project" value="TreeGrafter"/>
</dbReference>
<feature type="domain" description="FecR protein" evidence="1">
    <location>
        <begin position="114"/>
        <end position="210"/>
    </location>
</feature>
<feature type="domain" description="FecR N-terminal" evidence="2">
    <location>
        <begin position="15"/>
        <end position="55"/>
    </location>
</feature>
<sequence>MPHDRTLPESVVHTAIQWQLRLDGTDDRQALRRSIRDWCERHPDHALAWERLCDLRGEFRSLLDALPDKDMALPVLNNAGADLHRRRTLKSLLALLVGAPGGWLAYRHSPLHADYRTGAGEQQRLTLDDGTRIQLNTRSSLDVRYSDSERRLVLNHGEMWVESGTDAGYALPRPLRVEHRFGHCEAGQARFLLRDHQGDFATLWVEQGEVTAVTAAGQQQLCASGERWRLGDFAVTPLATPTHPPTAWTRGMLVVDNMRLEEFVAELARYRSGHTGCDPAVADLRLSGVFQLDHPDALMDDLGRLLPVEVVWRTPWWVRVVAQA</sequence>
<protein>
    <submittedName>
        <fullName evidence="3">FecR domain-containing protein</fullName>
    </submittedName>
</protein>
<dbReference type="InterPro" id="IPR032623">
    <property type="entry name" value="FecR_N"/>
</dbReference>
<gene>
    <name evidence="3" type="ORF">LZG35_20610</name>
</gene>
<evidence type="ECO:0000259" key="2">
    <source>
        <dbReference type="Pfam" id="PF16220"/>
    </source>
</evidence>
<dbReference type="AlphaFoldDB" id="A0A9Q3W8J5"/>
<keyword evidence="4" id="KW-1185">Reference proteome</keyword>
<reference evidence="3" key="1">
    <citation type="submission" date="2022-01" db="EMBL/GenBank/DDBJ databases">
        <authorList>
            <person name="Karlyshev A.V."/>
            <person name="Jaspars M."/>
        </authorList>
    </citation>
    <scope>NUCLEOTIDE SEQUENCE</scope>
    <source>
        <strain evidence="3">AGSA3-2</strain>
    </source>
</reference>
<organism evidence="3 4">
    <name type="scientific">Alloalcanivorax xenomutans</name>
    <dbReference type="NCBI Taxonomy" id="1094342"/>
    <lineage>
        <taxon>Bacteria</taxon>
        <taxon>Pseudomonadati</taxon>
        <taxon>Pseudomonadota</taxon>
        <taxon>Gammaproteobacteria</taxon>
        <taxon>Oceanospirillales</taxon>
        <taxon>Alcanivoracaceae</taxon>
        <taxon>Alloalcanivorax</taxon>
    </lineage>
</organism>
<dbReference type="Proteomes" id="UP001107961">
    <property type="component" value="Unassembled WGS sequence"/>
</dbReference>
<dbReference type="Pfam" id="PF16220">
    <property type="entry name" value="DUF4880"/>
    <property type="match status" value="1"/>
</dbReference>
<comment type="caution">
    <text evidence="3">The sequence shown here is derived from an EMBL/GenBank/DDBJ whole genome shotgun (WGS) entry which is preliminary data.</text>
</comment>
<dbReference type="PIRSF" id="PIRSF018266">
    <property type="entry name" value="FecR"/>
    <property type="match status" value="1"/>
</dbReference>
<evidence type="ECO:0000313" key="4">
    <source>
        <dbReference type="Proteomes" id="UP001107961"/>
    </source>
</evidence>
<proteinExistence type="predicted"/>
<dbReference type="InterPro" id="IPR012373">
    <property type="entry name" value="Ferrdict_sens_TM"/>
</dbReference>
<dbReference type="PANTHER" id="PTHR30273:SF2">
    <property type="entry name" value="PROTEIN FECR"/>
    <property type="match status" value="1"/>
</dbReference>
<dbReference type="PANTHER" id="PTHR30273">
    <property type="entry name" value="PERIPLASMIC SIGNAL SENSOR AND SIGMA FACTOR ACTIVATOR FECR-RELATED"/>
    <property type="match status" value="1"/>
</dbReference>
<dbReference type="EMBL" id="JAJVKT010000037">
    <property type="protein sequence ID" value="MCE7511044.1"/>
    <property type="molecule type" value="Genomic_DNA"/>
</dbReference>
<dbReference type="Pfam" id="PF04773">
    <property type="entry name" value="FecR"/>
    <property type="match status" value="1"/>
</dbReference>